<accession>A0A3D1JDZ6</accession>
<dbReference type="PANTHER" id="PTHR42923">
    <property type="entry name" value="PROTOPORPHYRINOGEN OXIDASE"/>
    <property type="match status" value="1"/>
</dbReference>
<evidence type="ECO:0000313" key="2">
    <source>
        <dbReference type="EMBL" id="HCE16801.1"/>
    </source>
</evidence>
<dbReference type="GO" id="GO:0016491">
    <property type="term" value="F:oxidoreductase activity"/>
    <property type="evidence" value="ECO:0007669"/>
    <property type="project" value="InterPro"/>
</dbReference>
<dbReference type="SUPFAM" id="SSF51905">
    <property type="entry name" value="FAD/NAD(P)-binding domain"/>
    <property type="match status" value="1"/>
</dbReference>
<dbReference type="EMBL" id="DPBP01000013">
    <property type="protein sequence ID" value="HCE16801.1"/>
    <property type="molecule type" value="Genomic_DNA"/>
</dbReference>
<reference evidence="2 3" key="1">
    <citation type="journal article" date="2018" name="Nat. Biotechnol.">
        <title>A standardized bacterial taxonomy based on genome phylogeny substantially revises the tree of life.</title>
        <authorList>
            <person name="Parks D.H."/>
            <person name="Chuvochina M."/>
            <person name="Waite D.W."/>
            <person name="Rinke C."/>
            <person name="Skarshewski A."/>
            <person name="Chaumeil P.A."/>
            <person name="Hugenholtz P."/>
        </authorList>
    </citation>
    <scope>NUCLEOTIDE SEQUENCE [LARGE SCALE GENOMIC DNA]</scope>
    <source>
        <strain evidence="2">UBA8781</strain>
    </source>
</reference>
<dbReference type="AlphaFoldDB" id="A0A3D1JDZ6"/>
<evidence type="ECO:0000313" key="3">
    <source>
        <dbReference type="Proteomes" id="UP000264141"/>
    </source>
</evidence>
<dbReference type="InterPro" id="IPR050464">
    <property type="entry name" value="Zeta_carotene_desat/Oxidored"/>
</dbReference>
<dbReference type="NCBIfam" id="NF005560">
    <property type="entry name" value="PRK07233.1"/>
    <property type="match status" value="1"/>
</dbReference>
<sequence>MDTKNTVEHYAIIGAGLAGLSAALDLNKAGHRVSVFESADYVGGLAAGFKEPHWNWSVERFYHHWFLTDRWVFSLLDELGLRDRVVVPRPRTVAYFNGRFYPLDSPLAAITFPGFRFPLGMIRFGLVTAYLRFLSRWQTLEKARAHDWMRTWYGESIYNTLFEPLLVGKFGPHYEEVNMAWMWARLKARTTRLATFEGGFQAFCDLFAQYLRTRGVEIHLNTPVRQISPTPEGKITLTFEHGEQTFDACLSTTSPALMARLTPSLPDEYLKGLLNLKSMGAVVMVLSLRHQLSTEGYYWFNLPKSAGFPFLALVEHTNFVSPENFGGEHIVYIGDYLDPDHEYFRLSQEELLQRFLPALQRFNPGFRPDWLIKSWLWRTSYAQPIPLVNHSRNIPPIQTPIHGLFFASMSQVYPWDRGTNFAIEIGRKAAALMLKGV</sequence>
<evidence type="ECO:0000259" key="1">
    <source>
        <dbReference type="Pfam" id="PF01593"/>
    </source>
</evidence>
<dbReference type="Gene3D" id="3.90.660.20">
    <property type="entry name" value="Protoporphyrinogen oxidase, mitochondrial, domain 2"/>
    <property type="match status" value="1"/>
</dbReference>
<comment type="caution">
    <text evidence="2">The sequence shown here is derived from an EMBL/GenBank/DDBJ whole genome shotgun (WGS) entry which is preliminary data.</text>
</comment>
<dbReference type="Gene3D" id="3.50.50.60">
    <property type="entry name" value="FAD/NAD(P)-binding domain"/>
    <property type="match status" value="1"/>
</dbReference>
<dbReference type="InterPro" id="IPR002937">
    <property type="entry name" value="Amino_oxidase"/>
</dbReference>
<dbReference type="Pfam" id="PF01593">
    <property type="entry name" value="Amino_oxidase"/>
    <property type="match status" value="1"/>
</dbReference>
<dbReference type="InterPro" id="IPR036188">
    <property type="entry name" value="FAD/NAD-bd_sf"/>
</dbReference>
<dbReference type="PRINTS" id="PR00419">
    <property type="entry name" value="ADXRDTASE"/>
</dbReference>
<dbReference type="Proteomes" id="UP000264141">
    <property type="component" value="Unassembled WGS sequence"/>
</dbReference>
<dbReference type="Gene3D" id="1.10.3110.10">
    <property type="entry name" value="protoporphyrinogen ix oxidase, domain 3"/>
    <property type="match status" value="1"/>
</dbReference>
<dbReference type="STRING" id="229919.GCA_001050195_00403"/>
<gene>
    <name evidence="2" type="ORF">DEQ80_02980</name>
</gene>
<name>A0A3D1JDZ6_9CHLR</name>
<proteinExistence type="predicted"/>
<dbReference type="PANTHER" id="PTHR42923:SF46">
    <property type="entry name" value="AMINE OXIDASE"/>
    <property type="match status" value="1"/>
</dbReference>
<protein>
    <recommendedName>
        <fullName evidence="1">Amine oxidase domain-containing protein</fullName>
    </recommendedName>
</protein>
<organism evidence="2 3">
    <name type="scientific">Anaerolinea thermolimosa</name>
    <dbReference type="NCBI Taxonomy" id="229919"/>
    <lineage>
        <taxon>Bacteria</taxon>
        <taxon>Bacillati</taxon>
        <taxon>Chloroflexota</taxon>
        <taxon>Anaerolineae</taxon>
        <taxon>Anaerolineales</taxon>
        <taxon>Anaerolineaceae</taxon>
        <taxon>Anaerolinea</taxon>
    </lineage>
</organism>
<feature type="domain" description="Amine oxidase" evidence="1">
    <location>
        <begin position="17"/>
        <end position="434"/>
    </location>
</feature>